<dbReference type="InterPro" id="IPR058637">
    <property type="entry name" value="YknX-like_C"/>
</dbReference>
<evidence type="ECO:0000313" key="8">
    <source>
        <dbReference type="Proteomes" id="UP000663281"/>
    </source>
</evidence>
<feature type="compositionally biased region" description="Basic and acidic residues" evidence="3">
    <location>
        <begin position="340"/>
        <end position="355"/>
    </location>
</feature>
<feature type="domain" description="YknX-like C-terminal permuted SH3-like" evidence="6">
    <location>
        <begin position="275"/>
        <end position="342"/>
    </location>
</feature>
<dbReference type="EMBL" id="CP071504">
    <property type="protein sequence ID" value="QSX31555.1"/>
    <property type="molecule type" value="Genomic_DNA"/>
</dbReference>
<reference evidence="7 8" key="1">
    <citation type="submission" date="2021-03" db="EMBL/GenBank/DDBJ databases">
        <title>Novel species identification of genus Shewanella.</title>
        <authorList>
            <person name="Liu G."/>
            <person name="Zhang Q."/>
        </authorList>
    </citation>
    <scope>NUCLEOTIDE SEQUENCE [LARGE SCALE GENOMIC DNA]</scope>
    <source>
        <strain evidence="7 8">FJAT-53726</strain>
    </source>
</reference>
<feature type="domain" description="Multidrug resistance protein MdtA-like barrel-sandwich hybrid" evidence="4">
    <location>
        <begin position="63"/>
        <end position="184"/>
    </location>
</feature>
<dbReference type="KEGG" id="scyp:JYB88_08045"/>
<gene>
    <name evidence="7" type="ORF">JYB88_08045</name>
</gene>
<dbReference type="InterPro" id="IPR058625">
    <property type="entry name" value="MdtA-like_BSH"/>
</dbReference>
<accession>A0A974XNA2</accession>
<keyword evidence="8" id="KW-1185">Reference proteome</keyword>
<dbReference type="Gene3D" id="1.10.287.470">
    <property type="entry name" value="Helix hairpin bin"/>
    <property type="match status" value="1"/>
</dbReference>
<dbReference type="SUPFAM" id="SSF111369">
    <property type="entry name" value="HlyD-like secretion proteins"/>
    <property type="match status" value="1"/>
</dbReference>
<evidence type="ECO:0000259" key="4">
    <source>
        <dbReference type="Pfam" id="PF25917"/>
    </source>
</evidence>
<keyword evidence="2" id="KW-0175">Coiled coil</keyword>
<dbReference type="Gene3D" id="2.40.420.20">
    <property type="match status" value="1"/>
</dbReference>
<dbReference type="InterPro" id="IPR006143">
    <property type="entry name" value="RND_pump_MFP"/>
</dbReference>
<sequence>MKKIITILVLGGLAWAGFQYLQQNKGPEAKRARIVPNVVVATAAMQAVRDEVEALGTTLANESVNITAKVTEVVASVNFNDGDLVAKGELLVQLQDAEQRAKVTVAKVKVSDHQRELKRISTLVTNQTVAETERDRLQTAIDTAKAELEQAESALRDRRIVAPFAGRLGLRQISNGALLTPGTSITTLDDISSVKLDFSVPERFLTDLIPGKDVEASAVAYPGELFIGKVLSVDSRVNPATRAVTVRAEIPNPQAKLLPGMLMKVKLIKQSREALLVPESAIIPIQKKHFVYLVNGYNRVEQRQVTVGLRKRGWVELTDGIEMGEQIIIRGILKVRPGDEVKPEQEEHFGRHYDDNGETAA</sequence>
<dbReference type="GO" id="GO:0015562">
    <property type="term" value="F:efflux transmembrane transporter activity"/>
    <property type="evidence" value="ECO:0007669"/>
    <property type="project" value="TreeGrafter"/>
</dbReference>
<protein>
    <submittedName>
        <fullName evidence="7">Efflux RND transporter periplasmic adaptor subunit</fullName>
    </submittedName>
</protein>
<organism evidence="7 8">
    <name type="scientific">Shewanella cyperi</name>
    <dbReference type="NCBI Taxonomy" id="2814292"/>
    <lineage>
        <taxon>Bacteria</taxon>
        <taxon>Pseudomonadati</taxon>
        <taxon>Pseudomonadota</taxon>
        <taxon>Gammaproteobacteria</taxon>
        <taxon>Alteromonadales</taxon>
        <taxon>Shewanellaceae</taxon>
        <taxon>Shewanella</taxon>
    </lineage>
</organism>
<feature type="domain" description="CusB-like beta-barrel" evidence="5">
    <location>
        <begin position="196"/>
        <end position="270"/>
    </location>
</feature>
<dbReference type="RefSeq" id="WP_207326061.1">
    <property type="nucleotide sequence ID" value="NZ_CP071504.1"/>
</dbReference>
<dbReference type="PANTHER" id="PTHR30469">
    <property type="entry name" value="MULTIDRUG RESISTANCE PROTEIN MDTA"/>
    <property type="match status" value="1"/>
</dbReference>
<dbReference type="InterPro" id="IPR058792">
    <property type="entry name" value="Beta-barrel_RND_2"/>
</dbReference>
<dbReference type="Pfam" id="PF25989">
    <property type="entry name" value="YknX_C"/>
    <property type="match status" value="1"/>
</dbReference>
<feature type="region of interest" description="Disordered" evidence="3">
    <location>
        <begin position="340"/>
        <end position="361"/>
    </location>
</feature>
<evidence type="ECO:0000256" key="2">
    <source>
        <dbReference type="SAM" id="Coils"/>
    </source>
</evidence>
<dbReference type="PANTHER" id="PTHR30469:SF16">
    <property type="entry name" value="HAE1 FAMILY EFFLUX PUMP MFP COMPONENT"/>
    <property type="match status" value="1"/>
</dbReference>
<proteinExistence type="inferred from homology"/>
<dbReference type="Pfam" id="PF25954">
    <property type="entry name" value="Beta-barrel_RND_2"/>
    <property type="match status" value="1"/>
</dbReference>
<dbReference type="Gene3D" id="2.40.30.170">
    <property type="match status" value="1"/>
</dbReference>
<comment type="similarity">
    <text evidence="1">Belongs to the membrane fusion protein (MFP) (TC 8.A.1) family.</text>
</comment>
<evidence type="ECO:0000256" key="1">
    <source>
        <dbReference type="ARBA" id="ARBA00009477"/>
    </source>
</evidence>
<name>A0A974XNA2_9GAMM</name>
<dbReference type="AlphaFoldDB" id="A0A974XNA2"/>
<dbReference type="GO" id="GO:1990281">
    <property type="term" value="C:efflux pump complex"/>
    <property type="evidence" value="ECO:0007669"/>
    <property type="project" value="TreeGrafter"/>
</dbReference>
<dbReference type="FunFam" id="2.40.30.170:FF:000010">
    <property type="entry name" value="Efflux RND transporter periplasmic adaptor subunit"/>
    <property type="match status" value="1"/>
</dbReference>
<evidence type="ECO:0000256" key="3">
    <source>
        <dbReference type="SAM" id="MobiDB-lite"/>
    </source>
</evidence>
<dbReference type="Gene3D" id="2.40.50.100">
    <property type="match status" value="1"/>
</dbReference>
<feature type="coiled-coil region" evidence="2">
    <location>
        <begin position="134"/>
        <end position="161"/>
    </location>
</feature>
<dbReference type="Pfam" id="PF25917">
    <property type="entry name" value="BSH_RND"/>
    <property type="match status" value="1"/>
</dbReference>
<evidence type="ECO:0000313" key="7">
    <source>
        <dbReference type="EMBL" id="QSX31555.1"/>
    </source>
</evidence>
<dbReference type="Proteomes" id="UP000663281">
    <property type="component" value="Chromosome"/>
</dbReference>
<evidence type="ECO:0000259" key="5">
    <source>
        <dbReference type="Pfam" id="PF25954"/>
    </source>
</evidence>
<dbReference type="NCBIfam" id="TIGR01730">
    <property type="entry name" value="RND_mfp"/>
    <property type="match status" value="1"/>
</dbReference>
<evidence type="ECO:0000259" key="6">
    <source>
        <dbReference type="Pfam" id="PF25989"/>
    </source>
</evidence>